<dbReference type="GO" id="GO:0005667">
    <property type="term" value="C:transcription regulator complex"/>
    <property type="evidence" value="ECO:0007669"/>
    <property type="project" value="TreeGrafter"/>
</dbReference>
<keyword evidence="4 9" id="KW-0863">Zinc-finger</keyword>
<dbReference type="Pfam" id="PF01424">
    <property type="entry name" value="R3H"/>
    <property type="match status" value="1"/>
</dbReference>
<feature type="compositionally biased region" description="Low complexity" evidence="10">
    <location>
        <begin position="295"/>
        <end position="314"/>
    </location>
</feature>
<reference evidence="13 14" key="1">
    <citation type="submission" date="2015-07" db="EMBL/GenBank/DDBJ databases">
        <title>Comparative genomics of the Sigatoka disease complex on banana suggests a link between parallel evolutionary changes in Pseudocercospora fijiensis and Pseudocercospora eumusae and increased virulence on the banana host.</title>
        <authorList>
            <person name="Chang T.-C."/>
            <person name="Salvucci A."/>
            <person name="Crous P.W."/>
            <person name="Stergiopoulos I."/>
        </authorList>
    </citation>
    <scope>NUCLEOTIDE SEQUENCE [LARGE SCALE GENOMIC DNA]</scope>
    <source>
        <strain evidence="13 14">CBS 116634</strain>
    </source>
</reference>
<dbReference type="PROSITE" id="PS00028">
    <property type="entry name" value="ZINC_FINGER_C2H2_1"/>
    <property type="match status" value="2"/>
</dbReference>
<keyword evidence="3" id="KW-0677">Repeat</keyword>
<dbReference type="PROSITE" id="PS51061">
    <property type="entry name" value="R3H"/>
    <property type="match status" value="1"/>
</dbReference>
<evidence type="ECO:0000256" key="5">
    <source>
        <dbReference type="ARBA" id="ARBA00022833"/>
    </source>
</evidence>
<dbReference type="Proteomes" id="UP000073492">
    <property type="component" value="Unassembled WGS sequence"/>
</dbReference>
<evidence type="ECO:0000259" key="11">
    <source>
        <dbReference type="PROSITE" id="PS50157"/>
    </source>
</evidence>
<evidence type="ECO:0000313" key="13">
    <source>
        <dbReference type="EMBL" id="KXT00580.1"/>
    </source>
</evidence>
<keyword evidence="2" id="KW-0479">Metal-binding</keyword>
<dbReference type="GO" id="GO:0000978">
    <property type="term" value="F:RNA polymerase II cis-regulatory region sequence-specific DNA binding"/>
    <property type="evidence" value="ECO:0007669"/>
    <property type="project" value="TreeGrafter"/>
</dbReference>
<evidence type="ECO:0000256" key="3">
    <source>
        <dbReference type="ARBA" id="ARBA00022737"/>
    </source>
</evidence>
<dbReference type="EMBL" id="LFZO01000676">
    <property type="protein sequence ID" value="KXT00580.1"/>
    <property type="molecule type" value="Genomic_DNA"/>
</dbReference>
<comment type="caution">
    <text evidence="13">The sequence shown here is derived from an EMBL/GenBank/DDBJ whole genome shotgun (WGS) entry which is preliminary data.</text>
</comment>
<evidence type="ECO:0000259" key="12">
    <source>
        <dbReference type="PROSITE" id="PS51061"/>
    </source>
</evidence>
<keyword evidence="7" id="KW-0539">Nucleus</keyword>
<evidence type="ECO:0000313" key="14">
    <source>
        <dbReference type="Proteomes" id="UP000073492"/>
    </source>
</evidence>
<dbReference type="FunFam" id="3.30.160.60:FF:001004">
    <property type="entry name" value="Zinc finger protein 426"/>
    <property type="match status" value="1"/>
</dbReference>
<feature type="region of interest" description="Disordered" evidence="10">
    <location>
        <begin position="295"/>
        <end position="324"/>
    </location>
</feature>
<feature type="region of interest" description="Disordered" evidence="10">
    <location>
        <begin position="347"/>
        <end position="405"/>
    </location>
</feature>
<evidence type="ECO:0000256" key="10">
    <source>
        <dbReference type="SAM" id="MobiDB-lite"/>
    </source>
</evidence>
<gene>
    <name evidence="13" type="ORF">AC579_10252</name>
</gene>
<feature type="compositionally biased region" description="Polar residues" evidence="10">
    <location>
        <begin position="376"/>
        <end position="392"/>
    </location>
</feature>
<dbReference type="GO" id="GO:0008270">
    <property type="term" value="F:zinc ion binding"/>
    <property type="evidence" value="ECO:0007669"/>
    <property type="project" value="UniProtKB-KW"/>
</dbReference>
<proteinExistence type="predicted"/>
<dbReference type="PANTHER" id="PTHR14003:SF19">
    <property type="entry name" value="YY2 TRANSCRIPTION FACTOR"/>
    <property type="match status" value="1"/>
</dbReference>
<dbReference type="GO" id="GO:0000785">
    <property type="term" value="C:chromatin"/>
    <property type="evidence" value="ECO:0007669"/>
    <property type="project" value="TreeGrafter"/>
</dbReference>
<evidence type="ECO:0000256" key="8">
    <source>
        <dbReference type="ARBA" id="ARBA00044085"/>
    </source>
</evidence>
<dbReference type="InterPro" id="IPR001374">
    <property type="entry name" value="R3H_dom"/>
</dbReference>
<evidence type="ECO:0000256" key="2">
    <source>
        <dbReference type="ARBA" id="ARBA00022723"/>
    </source>
</evidence>
<evidence type="ECO:0000256" key="7">
    <source>
        <dbReference type="ARBA" id="ARBA00023242"/>
    </source>
</evidence>
<dbReference type="OrthoDB" id="8922241at2759"/>
<evidence type="ECO:0000256" key="6">
    <source>
        <dbReference type="ARBA" id="ARBA00023125"/>
    </source>
</evidence>
<dbReference type="InterPro" id="IPR013087">
    <property type="entry name" value="Znf_C2H2_type"/>
</dbReference>
<evidence type="ECO:0000256" key="9">
    <source>
        <dbReference type="PROSITE-ProRule" id="PRU00042"/>
    </source>
</evidence>
<evidence type="ECO:0000256" key="1">
    <source>
        <dbReference type="ARBA" id="ARBA00004123"/>
    </source>
</evidence>
<dbReference type="SMART" id="SM00355">
    <property type="entry name" value="ZnF_C2H2"/>
    <property type="match status" value="2"/>
</dbReference>
<keyword evidence="14" id="KW-1185">Reference proteome</keyword>
<dbReference type="GO" id="GO:0000981">
    <property type="term" value="F:DNA-binding transcription factor activity, RNA polymerase II-specific"/>
    <property type="evidence" value="ECO:0007669"/>
    <property type="project" value="TreeGrafter"/>
</dbReference>
<organism evidence="13 14">
    <name type="scientific">Pseudocercospora musae</name>
    <dbReference type="NCBI Taxonomy" id="113226"/>
    <lineage>
        <taxon>Eukaryota</taxon>
        <taxon>Fungi</taxon>
        <taxon>Dikarya</taxon>
        <taxon>Ascomycota</taxon>
        <taxon>Pezizomycotina</taxon>
        <taxon>Dothideomycetes</taxon>
        <taxon>Dothideomycetidae</taxon>
        <taxon>Mycosphaerellales</taxon>
        <taxon>Mycosphaerellaceae</taxon>
        <taxon>Pseudocercospora</taxon>
    </lineage>
</organism>
<dbReference type="Gene3D" id="3.30.160.60">
    <property type="entry name" value="Classic Zinc Finger"/>
    <property type="match status" value="2"/>
</dbReference>
<dbReference type="InterPro" id="IPR036867">
    <property type="entry name" value="R3H_dom_sf"/>
</dbReference>
<dbReference type="Gene3D" id="3.30.1370.50">
    <property type="entry name" value="R3H-like domain"/>
    <property type="match status" value="1"/>
</dbReference>
<dbReference type="InterPro" id="IPR036236">
    <property type="entry name" value="Znf_C2H2_sf"/>
</dbReference>
<dbReference type="CDD" id="cd02325">
    <property type="entry name" value="R3H"/>
    <property type="match status" value="1"/>
</dbReference>
<dbReference type="STRING" id="113226.A0A139HDQ3"/>
<feature type="domain" description="C2H2-type" evidence="11">
    <location>
        <begin position="406"/>
        <end position="435"/>
    </location>
</feature>
<dbReference type="GO" id="GO:0005634">
    <property type="term" value="C:nucleus"/>
    <property type="evidence" value="ECO:0007669"/>
    <property type="project" value="UniProtKB-SubCell"/>
</dbReference>
<name>A0A139HDQ3_9PEZI</name>
<protein>
    <recommendedName>
        <fullName evidence="8">C2H2 type master regulator of conidiophore development brlA</fullName>
    </recommendedName>
</protein>
<evidence type="ECO:0000256" key="4">
    <source>
        <dbReference type="ARBA" id="ARBA00022771"/>
    </source>
</evidence>
<comment type="subcellular location">
    <subcellularLocation>
        <location evidence="1">Nucleus</location>
    </subcellularLocation>
</comment>
<dbReference type="SUPFAM" id="SSF82708">
    <property type="entry name" value="R3H domain"/>
    <property type="match status" value="1"/>
</dbReference>
<dbReference type="AlphaFoldDB" id="A0A139HDQ3"/>
<keyword evidence="5" id="KW-0862">Zinc</keyword>
<feature type="domain" description="C2H2-type" evidence="11">
    <location>
        <begin position="436"/>
        <end position="463"/>
    </location>
</feature>
<keyword evidence="6" id="KW-0238">DNA-binding</keyword>
<dbReference type="PROSITE" id="PS50157">
    <property type="entry name" value="ZINC_FINGER_C2H2_2"/>
    <property type="match status" value="2"/>
</dbReference>
<dbReference type="PANTHER" id="PTHR14003">
    <property type="entry name" value="TRANSCRIPTIONAL REPRESSOR PROTEIN YY"/>
    <property type="match status" value="1"/>
</dbReference>
<accession>A0A139HDQ3</accession>
<feature type="domain" description="R3H" evidence="12">
    <location>
        <begin position="91"/>
        <end position="153"/>
    </location>
</feature>
<dbReference type="SUPFAM" id="SSF57667">
    <property type="entry name" value="beta-beta-alpha zinc fingers"/>
    <property type="match status" value="1"/>
</dbReference>
<sequence length="545" mass="60351">MLAENANLSLNDVAWLQELGWPGHVSAKAPFDNVYTSHNHASEPVPSPSQMNQSSLQNALYTQSIAIMAPDRQVYARQDSDCSWTEADDQDEWFELLRQELQDFRQSQQATLFTLPLSARQRKQVHSMANLWGLSHMSIGDGGIKRVLVSKCALSANVVDGNALSRPWNPRGGAWWSGSLDPRLVLIHWISSNVCVQTCLSVLDLPVPVNVTMDVRGDYGTAYALFSSSADAANVILGLNRSRPSWNNTSVDRELECSFLRFPTGFVLTHDLLLDHFYQLPLLLYQAFNMSSNLNPNQPSSRPPSRAAGAPNASIPALRNKPSTHSLSAIDERQALIDLADQLQQFPPLSHSGTSSYDASRRHSRTSSQSRDLGYTSASSQVDSDYSHATSLSKKRKREPMIPNGYKCSIDGCDKAFDHDGERRKHERNHSGERPYACRRCGKGFLYPKDLRRHARTHLGSAQASPTLERVSDASDVDEIDIGASASVVTPSNQHPFGTILPMHVIPSMNEDRAIHPRHGFGRFSSKIADIFGNGRQSMKRPGVP</sequence>